<feature type="transmembrane region" description="Helical" evidence="1">
    <location>
        <begin position="12"/>
        <end position="31"/>
    </location>
</feature>
<gene>
    <name evidence="2" type="ORF">LCGC14_3052880</name>
</gene>
<protein>
    <submittedName>
        <fullName evidence="2">Uncharacterized protein</fullName>
    </submittedName>
</protein>
<evidence type="ECO:0000313" key="2">
    <source>
        <dbReference type="EMBL" id="KKK57595.1"/>
    </source>
</evidence>
<reference evidence="2" key="1">
    <citation type="journal article" date="2015" name="Nature">
        <title>Complex archaea that bridge the gap between prokaryotes and eukaryotes.</title>
        <authorList>
            <person name="Spang A."/>
            <person name="Saw J.H."/>
            <person name="Jorgensen S.L."/>
            <person name="Zaremba-Niedzwiedzka K."/>
            <person name="Martijn J."/>
            <person name="Lind A.E."/>
            <person name="van Eijk R."/>
            <person name="Schleper C."/>
            <person name="Guy L."/>
            <person name="Ettema T.J."/>
        </authorList>
    </citation>
    <scope>NUCLEOTIDE SEQUENCE</scope>
</reference>
<feature type="transmembrane region" description="Helical" evidence="1">
    <location>
        <begin position="37"/>
        <end position="59"/>
    </location>
</feature>
<dbReference type="AlphaFoldDB" id="A0A0F8X9D1"/>
<name>A0A0F8X9D1_9ZZZZ</name>
<accession>A0A0F8X9D1</accession>
<dbReference type="EMBL" id="LAZR01064399">
    <property type="protein sequence ID" value="KKK57595.1"/>
    <property type="molecule type" value="Genomic_DNA"/>
</dbReference>
<comment type="caution">
    <text evidence="2">The sequence shown here is derived from an EMBL/GenBank/DDBJ whole genome shotgun (WGS) entry which is preliminary data.</text>
</comment>
<organism evidence="2">
    <name type="scientific">marine sediment metagenome</name>
    <dbReference type="NCBI Taxonomy" id="412755"/>
    <lineage>
        <taxon>unclassified sequences</taxon>
        <taxon>metagenomes</taxon>
        <taxon>ecological metagenomes</taxon>
    </lineage>
</organism>
<sequence length="107" mass="11662">MRKLNRLSNCGLTLIIGPLFVLIAYSTGLIPTSPSSWAFIDIVGPATILIGFLMLFLGVATMDIKKKKKVKIESIKVNKKKMSFGCPNCELAYSTGMMECPDCGSKL</sequence>
<keyword evidence="1" id="KW-0812">Transmembrane</keyword>
<proteinExistence type="predicted"/>
<keyword evidence="1" id="KW-0472">Membrane</keyword>
<evidence type="ECO:0000256" key="1">
    <source>
        <dbReference type="SAM" id="Phobius"/>
    </source>
</evidence>
<keyword evidence="1" id="KW-1133">Transmembrane helix</keyword>